<dbReference type="AlphaFoldDB" id="A0A2M4C5N7"/>
<feature type="chain" id="PRO_5014714403" evidence="1">
    <location>
        <begin position="19"/>
        <end position="218"/>
    </location>
</feature>
<proteinExistence type="predicted"/>
<name>A0A2M4C5N7_9DIPT</name>
<dbReference type="EMBL" id="GGFJ01011501">
    <property type="protein sequence ID" value="MBW60642.1"/>
    <property type="molecule type" value="Transcribed_RNA"/>
</dbReference>
<feature type="signal peptide" evidence="1">
    <location>
        <begin position="1"/>
        <end position="18"/>
    </location>
</feature>
<reference evidence="2" key="1">
    <citation type="submission" date="2018-01" db="EMBL/GenBank/DDBJ databases">
        <title>An insight into the sialome of Amazonian anophelines.</title>
        <authorList>
            <person name="Ribeiro J.M."/>
            <person name="Scarpassa V."/>
            <person name="Calvo E."/>
        </authorList>
    </citation>
    <scope>NUCLEOTIDE SEQUENCE</scope>
    <source>
        <tissue evidence="2">Salivary glands</tissue>
    </source>
</reference>
<evidence type="ECO:0000313" key="2">
    <source>
        <dbReference type="EMBL" id="MBW60642.1"/>
    </source>
</evidence>
<sequence length="218" mass="24461">MLMLLLLLLLPLPEQPLSTSKQERWSMVARPPHSDDEADADAGVAAVVVVLKQMGALSRCQGHSSLRPFRCSVVVRQRKIFLSSRPHARASAAHVPRVCVYLFLCFFRAKKTLRIARVAQAVRFDCSTDRRTDEHRQPLAYWVSYTEERVGRTTATSLHRHRVSSVSVPSPPTTGLCGCCLAFATHRRKKPEPTLRAPKTSTVGCTTQFSFVFFSMIH</sequence>
<keyword evidence="1" id="KW-0732">Signal</keyword>
<evidence type="ECO:0000256" key="1">
    <source>
        <dbReference type="SAM" id="SignalP"/>
    </source>
</evidence>
<accession>A0A2M4C5N7</accession>
<organism evidence="2">
    <name type="scientific">Anopheles marajoara</name>
    <dbReference type="NCBI Taxonomy" id="58244"/>
    <lineage>
        <taxon>Eukaryota</taxon>
        <taxon>Metazoa</taxon>
        <taxon>Ecdysozoa</taxon>
        <taxon>Arthropoda</taxon>
        <taxon>Hexapoda</taxon>
        <taxon>Insecta</taxon>
        <taxon>Pterygota</taxon>
        <taxon>Neoptera</taxon>
        <taxon>Endopterygota</taxon>
        <taxon>Diptera</taxon>
        <taxon>Nematocera</taxon>
        <taxon>Culicoidea</taxon>
        <taxon>Culicidae</taxon>
        <taxon>Anophelinae</taxon>
        <taxon>Anopheles</taxon>
    </lineage>
</organism>
<protein>
    <submittedName>
        <fullName evidence="2">Putative secreted protein</fullName>
    </submittedName>
</protein>